<dbReference type="InterPro" id="IPR027267">
    <property type="entry name" value="AH/BAR_dom_sf"/>
</dbReference>
<feature type="region of interest" description="Disordered" evidence="1">
    <location>
        <begin position="140"/>
        <end position="167"/>
    </location>
</feature>
<dbReference type="Gene3D" id="1.20.1270.60">
    <property type="entry name" value="Arfaptin homology (AH) domain/BAR domain"/>
    <property type="match status" value="1"/>
</dbReference>
<organism evidence="2 3">
    <name type="scientific">Caenorhabditis bovis</name>
    <dbReference type="NCBI Taxonomy" id="2654633"/>
    <lineage>
        <taxon>Eukaryota</taxon>
        <taxon>Metazoa</taxon>
        <taxon>Ecdysozoa</taxon>
        <taxon>Nematoda</taxon>
        <taxon>Chromadorea</taxon>
        <taxon>Rhabditida</taxon>
        <taxon>Rhabditina</taxon>
        <taxon>Rhabditomorpha</taxon>
        <taxon>Rhabditoidea</taxon>
        <taxon>Rhabditidae</taxon>
        <taxon>Peloderinae</taxon>
        <taxon>Caenorhabditis</taxon>
    </lineage>
</organism>
<accession>A0A8S1FF02</accession>
<protein>
    <submittedName>
        <fullName evidence="2">Uncharacterized protein</fullName>
    </submittedName>
</protein>
<reference evidence="2 3" key="1">
    <citation type="submission" date="2020-04" db="EMBL/GenBank/DDBJ databases">
        <authorList>
            <person name="Laetsch R D."/>
            <person name="Stevens L."/>
            <person name="Kumar S."/>
            <person name="Blaxter L. M."/>
        </authorList>
    </citation>
    <scope>NUCLEOTIDE SEQUENCE [LARGE SCALE GENOMIC DNA]</scope>
</reference>
<proteinExistence type="predicted"/>
<dbReference type="AlphaFoldDB" id="A0A8S1FF02"/>
<feature type="compositionally biased region" description="Basic and acidic residues" evidence="1">
    <location>
        <begin position="144"/>
        <end position="158"/>
    </location>
</feature>
<dbReference type="EMBL" id="CADEPM010000013">
    <property type="protein sequence ID" value="CAB3411398.1"/>
    <property type="molecule type" value="Genomic_DNA"/>
</dbReference>
<sequence>MFSRLKQKVKEKTGRAQATAYPDDVAALVAYFKDTASRVKTLNSSVSEITDMIKNQKREKGLDVIQELSQSGNSALKLEALVANFQKRLQAETEATAKINNEIDKFKTYLSAECKAQGHVLSELNKRRLDMDVALGAYNDNDTEQNKLKSEQAQRDYEASCAKSLDG</sequence>
<evidence type="ECO:0000313" key="2">
    <source>
        <dbReference type="EMBL" id="CAB3411398.1"/>
    </source>
</evidence>
<gene>
    <name evidence="2" type="ORF">CBOVIS_LOCUS12794</name>
</gene>
<comment type="caution">
    <text evidence="2">The sequence shown here is derived from an EMBL/GenBank/DDBJ whole genome shotgun (WGS) entry which is preliminary data.</text>
</comment>
<evidence type="ECO:0000256" key="1">
    <source>
        <dbReference type="SAM" id="MobiDB-lite"/>
    </source>
</evidence>
<keyword evidence="3" id="KW-1185">Reference proteome</keyword>
<name>A0A8S1FF02_9PELO</name>
<dbReference type="Proteomes" id="UP000494206">
    <property type="component" value="Unassembled WGS sequence"/>
</dbReference>
<evidence type="ECO:0000313" key="3">
    <source>
        <dbReference type="Proteomes" id="UP000494206"/>
    </source>
</evidence>
<dbReference type="OrthoDB" id="5795430at2759"/>